<sequence length="277" mass="30354">MPLTEDASETTPVSARWTTRIALFSAALVLSALFLHRLFSIPTPVALNLVKLSILGGFISLALAFIASVRIWRVGAAGGARVFVGGLIALAVIGWPLPQLATIRDKPEINDLTTDTKSPPPFKKLAAARARDANNPKYPGAAFAEAQMRAYPDLRPLQINRSVAEAYEISADALRRQRLSLVNEEPPGEDFPATGLIEAYDRTPIWGFYDDVAIRVTGNSQTAQIDVRSASRYGAHDLGRNTERIRRILKEIVVRLEATVPTAEGDTLRRSSARRER</sequence>
<gene>
    <name evidence="2" type="ORF">SAMN04488061_0013</name>
</gene>
<proteinExistence type="predicted"/>
<evidence type="ECO:0000313" key="3">
    <source>
        <dbReference type="Proteomes" id="UP000198795"/>
    </source>
</evidence>
<dbReference type="RefSeq" id="WP_170832373.1">
    <property type="nucleotide sequence ID" value="NZ_FNJC01000001.1"/>
</dbReference>
<protein>
    <recommendedName>
        <fullName evidence="4">DUF1499 domain-containing protein</fullName>
    </recommendedName>
</protein>
<reference evidence="2 3" key="1">
    <citation type="submission" date="2016-10" db="EMBL/GenBank/DDBJ databases">
        <authorList>
            <person name="Varghese N."/>
            <person name="Submissions S."/>
        </authorList>
    </citation>
    <scope>NUCLEOTIDE SEQUENCE [LARGE SCALE GENOMIC DNA]</scope>
    <source>
        <strain evidence="2 3">CGMCC 1.6497</strain>
    </source>
</reference>
<comment type="caution">
    <text evidence="2">The sequence shown here is derived from an EMBL/GenBank/DDBJ whole genome shotgun (WGS) entry which is preliminary data.</text>
</comment>
<keyword evidence="3" id="KW-1185">Reference proteome</keyword>
<dbReference type="Pfam" id="PF07386">
    <property type="entry name" value="DUF1499"/>
    <property type="match status" value="1"/>
</dbReference>
<evidence type="ECO:0008006" key="4">
    <source>
        <dbReference type="Google" id="ProtNLM"/>
    </source>
</evidence>
<dbReference type="EMBL" id="FNJC01000001">
    <property type="protein sequence ID" value="SDO00509.1"/>
    <property type="molecule type" value="Genomic_DNA"/>
</dbReference>
<name>A0A1H0G199_9HYPH</name>
<organism evidence="2 3">
    <name type="scientific">Filomicrobium insigne</name>
    <dbReference type="NCBI Taxonomy" id="418854"/>
    <lineage>
        <taxon>Bacteria</taxon>
        <taxon>Pseudomonadati</taxon>
        <taxon>Pseudomonadota</taxon>
        <taxon>Alphaproteobacteria</taxon>
        <taxon>Hyphomicrobiales</taxon>
        <taxon>Hyphomicrobiaceae</taxon>
        <taxon>Filomicrobium</taxon>
    </lineage>
</organism>
<dbReference type="Proteomes" id="UP000198795">
    <property type="component" value="Unassembled WGS sequence"/>
</dbReference>
<feature type="transmembrane region" description="Helical" evidence="1">
    <location>
        <begin position="21"/>
        <end position="39"/>
    </location>
</feature>
<evidence type="ECO:0000256" key="1">
    <source>
        <dbReference type="SAM" id="Phobius"/>
    </source>
</evidence>
<keyword evidence="1" id="KW-1133">Transmembrane helix</keyword>
<dbReference type="InterPro" id="IPR010865">
    <property type="entry name" value="DUF1499"/>
</dbReference>
<feature type="transmembrane region" description="Helical" evidence="1">
    <location>
        <begin position="45"/>
        <end position="66"/>
    </location>
</feature>
<feature type="transmembrane region" description="Helical" evidence="1">
    <location>
        <begin position="78"/>
        <end position="97"/>
    </location>
</feature>
<keyword evidence="1" id="KW-0472">Membrane</keyword>
<accession>A0A1H0G199</accession>
<evidence type="ECO:0000313" key="2">
    <source>
        <dbReference type="EMBL" id="SDO00509.1"/>
    </source>
</evidence>
<keyword evidence="1" id="KW-0812">Transmembrane</keyword>